<reference evidence="2" key="1">
    <citation type="journal article" date="2014" name="Front. Microbiol.">
        <title>High frequency of phylogenetically diverse reductive dehalogenase-homologous genes in deep subseafloor sedimentary metagenomes.</title>
        <authorList>
            <person name="Kawai M."/>
            <person name="Futagami T."/>
            <person name="Toyoda A."/>
            <person name="Takaki Y."/>
            <person name="Nishi S."/>
            <person name="Hori S."/>
            <person name="Arai W."/>
            <person name="Tsubouchi T."/>
            <person name="Morono Y."/>
            <person name="Uchiyama I."/>
            <person name="Ito T."/>
            <person name="Fujiyama A."/>
            <person name="Inagaki F."/>
            <person name="Takami H."/>
        </authorList>
    </citation>
    <scope>NUCLEOTIDE SEQUENCE</scope>
    <source>
        <strain evidence="2">Expedition CK06-06</strain>
    </source>
</reference>
<name>X0XD69_9ZZZZ</name>
<protein>
    <submittedName>
        <fullName evidence="2">Uncharacterized protein</fullName>
    </submittedName>
</protein>
<proteinExistence type="predicted"/>
<dbReference type="EMBL" id="BARS01048143">
    <property type="protein sequence ID" value="GAG33367.1"/>
    <property type="molecule type" value="Genomic_DNA"/>
</dbReference>
<gene>
    <name evidence="2" type="ORF">S01H1_72217</name>
</gene>
<evidence type="ECO:0000313" key="2">
    <source>
        <dbReference type="EMBL" id="GAG33367.1"/>
    </source>
</evidence>
<organism evidence="2">
    <name type="scientific">marine sediment metagenome</name>
    <dbReference type="NCBI Taxonomy" id="412755"/>
    <lineage>
        <taxon>unclassified sequences</taxon>
        <taxon>metagenomes</taxon>
        <taxon>ecological metagenomes</taxon>
    </lineage>
</organism>
<evidence type="ECO:0000256" key="1">
    <source>
        <dbReference type="SAM" id="MobiDB-lite"/>
    </source>
</evidence>
<feature type="non-terminal residue" evidence="2">
    <location>
        <position position="48"/>
    </location>
</feature>
<accession>X0XD69</accession>
<dbReference type="AlphaFoldDB" id="X0XD69"/>
<feature type="region of interest" description="Disordered" evidence="1">
    <location>
        <begin position="1"/>
        <end position="38"/>
    </location>
</feature>
<sequence>MWNFGENTGKAGRLPREYSSNLAKEPMDTPMDEGYSFGNTCLVKNKSG</sequence>
<comment type="caution">
    <text evidence="2">The sequence shown here is derived from an EMBL/GenBank/DDBJ whole genome shotgun (WGS) entry which is preliminary data.</text>
</comment>